<organism evidence="1 2">
    <name type="scientific">Blumeria graminis f. sp. tritici</name>
    <dbReference type="NCBI Taxonomy" id="62690"/>
    <lineage>
        <taxon>Eukaryota</taxon>
        <taxon>Fungi</taxon>
        <taxon>Dikarya</taxon>
        <taxon>Ascomycota</taxon>
        <taxon>Pezizomycotina</taxon>
        <taxon>Leotiomycetes</taxon>
        <taxon>Erysiphales</taxon>
        <taxon>Erysiphaceae</taxon>
        <taxon>Blumeria</taxon>
    </lineage>
</organism>
<evidence type="ECO:0000313" key="1">
    <source>
        <dbReference type="EMBL" id="VDB89852.1"/>
    </source>
</evidence>
<sequence>MGSVYSKQILNCCYLIARAHTGRA</sequence>
<keyword evidence="2" id="KW-1185">Reference proteome</keyword>
<reference evidence="1 2" key="1">
    <citation type="submission" date="2018-08" db="EMBL/GenBank/DDBJ databases">
        <authorList>
            <person name="Muller C M."/>
        </authorList>
    </citation>
    <scope>NUCLEOTIDE SEQUENCE [LARGE SCALE GENOMIC DNA]</scope>
</reference>
<dbReference type="Proteomes" id="UP000324639">
    <property type="component" value="Chromosome Bgt_-07"/>
</dbReference>
<proteinExistence type="predicted"/>
<gene>
    <name evidence="1" type="ORF">BGT96224V316_LOCUS5396</name>
</gene>
<accession>A0A9X9MJG6</accession>
<dbReference type="AlphaFoldDB" id="A0A9X9MJG6"/>
<name>A0A9X9MJG6_BLUGR</name>
<evidence type="ECO:0000313" key="2">
    <source>
        <dbReference type="Proteomes" id="UP000324639"/>
    </source>
</evidence>
<dbReference type="EMBL" id="LR026990">
    <property type="protein sequence ID" value="VDB89852.1"/>
    <property type="molecule type" value="Genomic_DNA"/>
</dbReference>
<protein>
    <submittedName>
        <fullName evidence="1">Bgt-50823</fullName>
    </submittedName>
</protein>